<accession>A0ABT9PKT6</accession>
<organism evidence="2 3">
    <name type="scientific">Trueperella abortisuis</name>
    <dbReference type="NCBI Taxonomy" id="445930"/>
    <lineage>
        <taxon>Bacteria</taxon>
        <taxon>Bacillati</taxon>
        <taxon>Actinomycetota</taxon>
        <taxon>Actinomycetes</taxon>
        <taxon>Actinomycetales</taxon>
        <taxon>Actinomycetaceae</taxon>
        <taxon>Trueperella</taxon>
    </lineage>
</organism>
<proteinExistence type="predicted"/>
<dbReference type="RefSeq" id="WP_307635324.1">
    <property type="nucleotide sequence ID" value="NZ_JAUSQL010000001.1"/>
</dbReference>
<comment type="caution">
    <text evidence="2">The sequence shown here is derived from an EMBL/GenBank/DDBJ whole genome shotgun (WGS) entry which is preliminary data.</text>
</comment>
<reference evidence="2 3" key="1">
    <citation type="submission" date="2023-07" db="EMBL/GenBank/DDBJ databases">
        <title>Sequencing the genomes of 1000 actinobacteria strains.</title>
        <authorList>
            <person name="Klenk H.-P."/>
        </authorList>
    </citation>
    <scope>NUCLEOTIDE SEQUENCE [LARGE SCALE GENOMIC DNA]</scope>
    <source>
        <strain evidence="2 3">DSM 19515</strain>
    </source>
</reference>
<evidence type="ECO:0000259" key="1">
    <source>
        <dbReference type="Pfam" id="PF13333"/>
    </source>
</evidence>
<keyword evidence="3" id="KW-1185">Reference proteome</keyword>
<protein>
    <submittedName>
        <fullName evidence="2">Transposase InsO family protein</fullName>
    </submittedName>
</protein>
<dbReference type="EMBL" id="JAUSQL010000001">
    <property type="protein sequence ID" value="MDP9833332.1"/>
    <property type="molecule type" value="Genomic_DNA"/>
</dbReference>
<dbReference type="InterPro" id="IPR001584">
    <property type="entry name" value="Integrase_cat-core"/>
</dbReference>
<evidence type="ECO:0000313" key="2">
    <source>
        <dbReference type="EMBL" id="MDP9833332.1"/>
    </source>
</evidence>
<name>A0ABT9PKT6_9ACTO</name>
<evidence type="ECO:0000313" key="3">
    <source>
        <dbReference type="Proteomes" id="UP001230145"/>
    </source>
</evidence>
<sequence>MPRILEGRRRLPTLVVGEAWSLGYVHQGSDHHVDGDHGHVVALMRWPSRFGPPSKVEHFYRYAFVTRKQVYESVAEWIKVFYNRTRIHTSINGYSPVEYELKTTAPLLEVA</sequence>
<gene>
    <name evidence="2" type="ORF">J2S45_002011</name>
</gene>
<dbReference type="Pfam" id="PF13333">
    <property type="entry name" value="rve_2"/>
    <property type="match status" value="1"/>
</dbReference>
<feature type="domain" description="Integrase catalytic" evidence="1">
    <location>
        <begin position="55"/>
        <end position="102"/>
    </location>
</feature>
<dbReference type="Proteomes" id="UP001230145">
    <property type="component" value="Unassembled WGS sequence"/>
</dbReference>